<evidence type="ECO:0000313" key="3">
    <source>
        <dbReference type="EMBL" id="PCH38809.1"/>
    </source>
</evidence>
<dbReference type="EMBL" id="KB467943">
    <property type="protein sequence ID" value="PCH38809.1"/>
    <property type="molecule type" value="Genomic_DNA"/>
</dbReference>
<proteinExistence type="predicted"/>
<dbReference type="InterPro" id="IPR045340">
    <property type="entry name" value="DUF6533"/>
</dbReference>
<organism evidence="3 4">
    <name type="scientific">Wolfiporia cocos (strain MD-104)</name>
    <name type="common">Brown rot fungus</name>
    <dbReference type="NCBI Taxonomy" id="742152"/>
    <lineage>
        <taxon>Eukaryota</taxon>
        <taxon>Fungi</taxon>
        <taxon>Dikarya</taxon>
        <taxon>Basidiomycota</taxon>
        <taxon>Agaricomycotina</taxon>
        <taxon>Agaricomycetes</taxon>
        <taxon>Polyporales</taxon>
        <taxon>Phaeolaceae</taxon>
        <taxon>Wolfiporia</taxon>
    </lineage>
</organism>
<reference evidence="3 4" key="1">
    <citation type="journal article" date="2012" name="Science">
        <title>The Paleozoic origin of enzymatic lignin decomposition reconstructed from 31 fungal genomes.</title>
        <authorList>
            <person name="Floudas D."/>
            <person name="Binder M."/>
            <person name="Riley R."/>
            <person name="Barry K."/>
            <person name="Blanchette R.A."/>
            <person name="Henrissat B."/>
            <person name="Martinez A.T."/>
            <person name="Otillar R."/>
            <person name="Spatafora J.W."/>
            <person name="Yadav J.S."/>
            <person name="Aerts A."/>
            <person name="Benoit I."/>
            <person name="Boyd A."/>
            <person name="Carlson A."/>
            <person name="Copeland A."/>
            <person name="Coutinho P.M."/>
            <person name="de Vries R.P."/>
            <person name="Ferreira P."/>
            <person name="Findley K."/>
            <person name="Foster B."/>
            <person name="Gaskell J."/>
            <person name="Glotzer D."/>
            <person name="Gorecki P."/>
            <person name="Heitman J."/>
            <person name="Hesse C."/>
            <person name="Hori C."/>
            <person name="Igarashi K."/>
            <person name="Jurgens J.A."/>
            <person name="Kallen N."/>
            <person name="Kersten P."/>
            <person name="Kohler A."/>
            <person name="Kuees U."/>
            <person name="Kumar T.K.A."/>
            <person name="Kuo A."/>
            <person name="LaButti K."/>
            <person name="Larrondo L.F."/>
            <person name="Lindquist E."/>
            <person name="Ling A."/>
            <person name="Lombard V."/>
            <person name="Lucas S."/>
            <person name="Lundell T."/>
            <person name="Martin R."/>
            <person name="McLaughlin D.J."/>
            <person name="Morgenstern I."/>
            <person name="Morin E."/>
            <person name="Murat C."/>
            <person name="Nagy L.G."/>
            <person name="Nolan M."/>
            <person name="Ohm R.A."/>
            <person name="Patyshakuliyeva A."/>
            <person name="Rokas A."/>
            <person name="Ruiz-Duenas F.J."/>
            <person name="Sabat G."/>
            <person name="Salamov A."/>
            <person name="Samejima M."/>
            <person name="Schmutz J."/>
            <person name="Slot J.C."/>
            <person name="St John F."/>
            <person name="Stenlid J."/>
            <person name="Sun H."/>
            <person name="Sun S."/>
            <person name="Syed K."/>
            <person name="Tsang A."/>
            <person name="Wiebenga A."/>
            <person name="Young D."/>
            <person name="Pisabarro A."/>
            <person name="Eastwood D.C."/>
            <person name="Martin F."/>
            <person name="Cullen D."/>
            <person name="Grigoriev I.V."/>
            <person name="Hibbett D.S."/>
        </authorList>
    </citation>
    <scope>NUCLEOTIDE SEQUENCE [LARGE SCALE GENOMIC DNA]</scope>
    <source>
        <strain evidence="3 4">MD-104</strain>
    </source>
</reference>
<evidence type="ECO:0000259" key="2">
    <source>
        <dbReference type="Pfam" id="PF20151"/>
    </source>
</evidence>
<sequence>MLRTVATTTAISDQGWTTSQSQQSLANSYAGRAGADYVSIGMAALLCYDYLLTSGREVNIMWRDSNALPVLFIANRCVMVAMAVLNFSSLGEYTYEIESDNYTQFLRSNCSHYIMGGILDAKSVCGMQSPAVFTDDNIGSWGSVLCLLYGNLLYRGVCASFLEVVSPMLSEIIVVTTISRRIPTLGNSLDRRTSKPPLASTLVRDGTTYFLFRAYTMLAEVSDDAQMSLRRLSGTGTEDEHHTADDLEERAEGLGYGSDQEHEA</sequence>
<feature type="region of interest" description="Disordered" evidence="1">
    <location>
        <begin position="233"/>
        <end position="264"/>
    </location>
</feature>
<name>A0A2H3JJ64_WOLCO</name>
<dbReference type="AlphaFoldDB" id="A0A2H3JJ64"/>
<evidence type="ECO:0000256" key="1">
    <source>
        <dbReference type="SAM" id="MobiDB-lite"/>
    </source>
</evidence>
<evidence type="ECO:0000313" key="4">
    <source>
        <dbReference type="Proteomes" id="UP000218811"/>
    </source>
</evidence>
<accession>A0A2H3JJ64</accession>
<dbReference type="Pfam" id="PF20151">
    <property type="entry name" value="DUF6533"/>
    <property type="match status" value="1"/>
</dbReference>
<keyword evidence="4" id="KW-1185">Reference proteome</keyword>
<protein>
    <recommendedName>
        <fullName evidence="2">DUF6533 domain-containing protein</fullName>
    </recommendedName>
</protein>
<gene>
    <name evidence="3" type="ORF">WOLCODRAFT_21190</name>
</gene>
<dbReference type="Proteomes" id="UP000218811">
    <property type="component" value="Unassembled WGS sequence"/>
</dbReference>
<feature type="domain" description="DUF6533" evidence="2">
    <location>
        <begin position="37"/>
        <end position="80"/>
    </location>
</feature>